<organism evidence="7 8">
    <name type="scientific">Mycobacterium lacus</name>
    <dbReference type="NCBI Taxonomy" id="169765"/>
    <lineage>
        <taxon>Bacteria</taxon>
        <taxon>Bacillati</taxon>
        <taxon>Actinomycetota</taxon>
        <taxon>Actinomycetes</taxon>
        <taxon>Mycobacteriales</taxon>
        <taxon>Mycobacteriaceae</taxon>
        <taxon>Mycobacterium</taxon>
    </lineage>
</organism>
<sequence>MLIVAIGAPKRLWQPSLQIILRTNLTTVKFSFSGAVVHRHGVINSVNGNVANERRTAPAMRRRGDRQRQAILQAVRELLQERPFAELSVSTISNRAGVARSGFYFYFDSKYSVLAQILAEAAEELEELTQYFAPRQRGESPEEFAKRMVGSAAAVYAHNDPVMTACNAARHTDMEIRDILERQFDVVLRQIVGVVEAEMKAGTAHPISEDLPTLIRTLAGTTALMLTGDPLLVGRDDDMERRVRVLEQMWLNALWGGSPKD</sequence>
<evidence type="ECO:0000313" key="7">
    <source>
        <dbReference type="EMBL" id="BBX97711.1"/>
    </source>
</evidence>
<dbReference type="PRINTS" id="PR00455">
    <property type="entry name" value="HTHTETR"/>
</dbReference>
<feature type="DNA-binding region" description="H-T-H motif" evidence="5">
    <location>
        <begin position="88"/>
        <end position="107"/>
    </location>
</feature>
<evidence type="ECO:0000256" key="2">
    <source>
        <dbReference type="ARBA" id="ARBA00023015"/>
    </source>
</evidence>
<reference evidence="7 8" key="1">
    <citation type="journal article" date="2019" name="Emerg. Microbes Infect.">
        <title>Comprehensive subspecies identification of 175 nontuberculous mycobacteria species based on 7547 genomic profiles.</title>
        <authorList>
            <person name="Matsumoto Y."/>
            <person name="Kinjo T."/>
            <person name="Motooka D."/>
            <person name="Nabeya D."/>
            <person name="Jung N."/>
            <person name="Uechi K."/>
            <person name="Horii T."/>
            <person name="Iida T."/>
            <person name="Fujita J."/>
            <person name="Nakamura S."/>
        </authorList>
    </citation>
    <scope>NUCLEOTIDE SEQUENCE [LARGE SCALE GENOMIC DNA]</scope>
    <source>
        <strain evidence="7 8">JCM 15657</strain>
    </source>
</reference>
<keyword evidence="4" id="KW-0804">Transcription</keyword>
<evidence type="ECO:0000256" key="3">
    <source>
        <dbReference type="ARBA" id="ARBA00023125"/>
    </source>
</evidence>
<evidence type="ECO:0000256" key="1">
    <source>
        <dbReference type="ARBA" id="ARBA00011738"/>
    </source>
</evidence>
<dbReference type="KEGG" id="mlj:MLAC_30050"/>
<name>A0A7I7NPP0_9MYCO</name>
<proteinExistence type="predicted"/>
<dbReference type="GO" id="GO:0000976">
    <property type="term" value="F:transcription cis-regulatory region binding"/>
    <property type="evidence" value="ECO:0007669"/>
    <property type="project" value="TreeGrafter"/>
</dbReference>
<dbReference type="PANTHER" id="PTHR30055">
    <property type="entry name" value="HTH-TYPE TRANSCRIPTIONAL REGULATOR RUTR"/>
    <property type="match status" value="1"/>
</dbReference>
<dbReference type="Pfam" id="PF00440">
    <property type="entry name" value="TetR_N"/>
    <property type="match status" value="1"/>
</dbReference>
<evidence type="ECO:0000313" key="8">
    <source>
        <dbReference type="Proteomes" id="UP000466396"/>
    </source>
</evidence>
<feature type="domain" description="HTH tetR-type" evidence="6">
    <location>
        <begin position="65"/>
        <end position="125"/>
    </location>
</feature>
<keyword evidence="2" id="KW-0805">Transcription regulation</keyword>
<gene>
    <name evidence="7" type="ORF">MLAC_30050</name>
</gene>
<dbReference type="FunFam" id="1.10.10.60:FF:000141">
    <property type="entry name" value="TetR family transcriptional regulator"/>
    <property type="match status" value="1"/>
</dbReference>
<dbReference type="SUPFAM" id="SSF46689">
    <property type="entry name" value="Homeodomain-like"/>
    <property type="match status" value="1"/>
</dbReference>
<accession>A0A7I7NPP0</accession>
<protein>
    <submittedName>
        <fullName evidence="7">TetR family transcriptional regulator</fullName>
    </submittedName>
</protein>
<evidence type="ECO:0000259" key="6">
    <source>
        <dbReference type="PROSITE" id="PS50977"/>
    </source>
</evidence>
<dbReference type="PANTHER" id="PTHR30055:SF184">
    <property type="entry name" value="HTH-TYPE TRANSCRIPTIONAL REGULATOR ETHR"/>
    <property type="match status" value="1"/>
</dbReference>
<dbReference type="Proteomes" id="UP000466396">
    <property type="component" value="Chromosome"/>
</dbReference>
<dbReference type="GO" id="GO:0045892">
    <property type="term" value="P:negative regulation of DNA-templated transcription"/>
    <property type="evidence" value="ECO:0007669"/>
    <property type="project" value="UniProtKB-ARBA"/>
</dbReference>
<dbReference type="Gene3D" id="1.10.10.60">
    <property type="entry name" value="Homeodomain-like"/>
    <property type="match status" value="1"/>
</dbReference>
<dbReference type="InterPro" id="IPR036271">
    <property type="entry name" value="Tet_transcr_reg_TetR-rel_C_sf"/>
</dbReference>
<evidence type="ECO:0000256" key="5">
    <source>
        <dbReference type="PROSITE-ProRule" id="PRU00335"/>
    </source>
</evidence>
<dbReference type="Gene3D" id="1.10.357.10">
    <property type="entry name" value="Tetracycline Repressor, domain 2"/>
    <property type="match status" value="1"/>
</dbReference>
<dbReference type="EMBL" id="AP022581">
    <property type="protein sequence ID" value="BBX97711.1"/>
    <property type="molecule type" value="Genomic_DNA"/>
</dbReference>
<comment type="subunit">
    <text evidence="1">Homodimer.</text>
</comment>
<evidence type="ECO:0000256" key="4">
    <source>
        <dbReference type="ARBA" id="ARBA00023163"/>
    </source>
</evidence>
<dbReference type="GO" id="GO:0003700">
    <property type="term" value="F:DNA-binding transcription factor activity"/>
    <property type="evidence" value="ECO:0007669"/>
    <property type="project" value="TreeGrafter"/>
</dbReference>
<dbReference type="SUPFAM" id="SSF48498">
    <property type="entry name" value="Tetracyclin repressor-like, C-terminal domain"/>
    <property type="match status" value="1"/>
</dbReference>
<dbReference type="InterPro" id="IPR050109">
    <property type="entry name" value="HTH-type_TetR-like_transc_reg"/>
</dbReference>
<dbReference type="PROSITE" id="PS50977">
    <property type="entry name" value="HTH_TETR_2"/>
    <property type="match status" value="1"/>
</dbReference>
<dbReference type="AlphaFoldDB" id="A0A7I7NPP0"/>
<keyword evidence="3 5" id="KW-0238">DNA-binding</keyword>
<dbReference type="InterPro" id="IPR009057">
    <property type="entry name" value="Homeodomain-like_sf"/>
</dbReference>
<keyword evidence="8" id="KW-1185">Reference proteome</keyword>
<dbReference type="InterPro" id="IPR001647">
    <property type="entry name" value="HTH_TetR"/>
</dbReference>